<accession>A0A6I9S2H7</accession>
<dbReference type="Pfam" id="PF07059">
    <property type="entry name" value="EDR2_C"/>
    <property type="match status" value="1"/>
</dbReference>
<dbReference type="PANTHER" id="PTHR31558:SF40">
    <property type="entry name" value="EXPRESSED PROTEIN"/>
    <property type="match status" value="1"/>
</dbReference>
<feature type="region of interest" description="Disordered" evidence="1">
    <location>
        <begin position="1"/>
        <end position="43"/>
    </location>
</feature>
<gene>
    <name evidence="4 5 6" type="primary">LOC105056128</name>
</gene>
<dbReference type="RefSeq" id="XP_073104060.1">
    <property type="nucleotide sequence ID" value="XM_073247959.1"/>
</dbReference>
<dbReference type="Proteomes" id="UP000504607">
    <property type="component" value="Chromosome 13"/>
</dbReference>
<dbReference type="PANTHER" id="PTHR31558">
    <property type="entry name" value="CW14 PROTEIN"/>
    <property type="match status" value="1"/>
</dbReference>
<feature type="domain" description="Protein ENHANCED DISEASE RESISTANCE 2 C-terminal" evidence="2">
    <location>
        <begin position="318"/>
        <end position="559"/>
    </location>
</feature>
<dbReference type="AlphaFoldDB" id="A0A6I9S2H7"/>
<evidence type="ECO:0000313" key="4">
    <source>
        <dbReference type="RefSeq" id="XP_010936505.1"/>
    </source>
</evidence>
<evidence type="ECO:0000256" key="1">
    <source>
        <dbReference type="SAM" id="MobiDB-lite"/>
    </source>
</evidence>
<evidence type="ECO:0000313" key="6">
    <source>
        <dbReference type="RefSeq" id="XP_010936507.1"/>
    </source>
</evidence>
<dbReference type="GeneID" id="105056128"/>
<organism evidence="4">
    <name type="scientific">Elaeis guineensis var. tenera</name>
    <name type="common">Oil palm</name>
    <dbReference type="NCBI Taxonomy" id="51953"/>
    <lineage>
        <taxon>Eukaryota</taxon>
        <taxon>Viridiplantae</taxon>
        <taxon>Streptophyta</taxon>
        <taxon>Embryophyta</taxon>
        <taxon>Tracheophyta</taxon>
        <taxon>Spermatophyta</taxon>
        <taxon>Magnoliopsida</taxon>
        <taxon>Liliopsida</taxon>
        <taxon>Arecaceae</taxon>
        <taxon>Arecoideae</taxon>
        <taxon>Cocoseae</taxon>
        <taxon>Elaeidinae</taxon>
        <taxon>Elaeis</taxon>
    </lineage>
</organism>
<proteinExistence type="predicted"/>
<dbReference type="RefSeq" id="XP_010936505.1">
    <property type="nucleotide sequence ID" value="XM_010938203.3"/>
</dbReference>
<keyword evidence="3" id="KW-1185">Reference proteome</keyword>
<sequence>MGACVSKSQSKPRTRKYPPKSRKYRGRISASGPDAPKSQIGDGNSLADFALSEFVRMETATATHRKSEVSNLTFHLTQMQWHHSQMDAKGLCQEDAWFDSVSILESDDDDDFRSVHGDCFPSANATGTQKLQYENAFVDAMTKFEEFCGSNPIAQAVERYLKRDGGKTGKDEFKDLDRFAMISPHRYKLSTEMFDGARFRMQGGEFCTKMKKTLLNSYDSFKGSKGHETEEKCHESKTPSRVRRLVPSVSFNDKMQMPSASPQCQKRKTAVLRLSYKRKSYDGEDATEFCASKRLLFHPRGGLIIPCSTMEKPTAGCWSLLDPSTFNLRGETYFRDKKKCPAPNYAPYYPIGVDMFVCPRKVNHIAQHIELPHVKSHDRLPSLLIVNIQMPTYPAAMFLGDSDGEGMSLVLYFKISECYDKEVSSNFQDCIRRFIDDETERIKGFAVDSQVSYRERLKILAGLVNPEDLHLSSAERKLVQAYNEKPVLSRPQHNFYQGPNYFEIDLDIHRFSYISRKGLESFRDRLKNGILDLGLTIQAQKQEELPEQVLCCVRLNKVDFMDHGQFPTLLTVDDD</sequence>
<reference evidence="4" key="1">
    <citation type="submission" date="2022-04" db="UniProtKB">
        <authorList>
            <consortium name="RefSeq"/>
        </authorList>
    </citation>
    <scope>IDENTIFICATION</scope>
</reference>
<evidence type="ECO:0000313" key="5">
    <source>
        <dbReference type="RefSeq" id="XP_010936506.1"/>
    </source>
</evidence>
<evidence type="ECO:0000259" key="2">
    <source>
        <dbReference type="Pfam" id="PF07059"/>
    </source>
</evidence>
<dbReference type="InterPro" id="IPR009769">
    <property type="entry name" value="EDR2_C"/>
</dbReference>
<dbReference type="OrthoDB" id="9970435at2759"/>
<feature type="compositionally biased region" description="Basic residues" evidence="1">
    <location>
        <begin position="10"/>
        <end position="26"/>
    </location>
</feature>
<dbReference type="RefSeq" id="XP_073104062.1">
    <property type="nucleotide sequence ID" value="XM_073247961.1"/>
</dbReference>
<name>A0A6I9S2H7_ELAGV</name>
<protein>
    <submittedName>
        <fullName evidence="4 5">Uncharacterized protein LOC105056128</fullName>
    </submittedName>
</protein>
<dbReference type="RefSeq" id="XP_010936507.1">
    <property type="nucleotide sequence ID" value="XM_010938205.3"/>
</dbReference>
<dbReference type="RefSeq" id="XP_010936506.1">
    <property type="nucleotide sequence ID" value="XM_010938204.3"/>
</dbReference>
<dbReference type="RefSeq" id="XP_073104061.1">
    <property type="nucleotide sequence ID" value="XM_073247960.1"/>
</dbReference>
<evidence type="ECO:0000313" key="3">
    <source>
        <dbReference type="Proteomes" id="UP000504607"/>
    </source>
</evidence>